<dbReference type="Gene3D" id="3.60.130.20">
    <property type="entry name" value="Oxoglutarate/iron-dependent oxygenase, C-terminal degradation domain"/>
    <property type="match status" value="1"/>
</dbReference>
<dbReference type="Pfam" id="PF10637">
    <property type="entry name" value="Ofd1_CTDD"/>
    <property type="match status" value="1"/>
</dbReference>
<dbReference type="InterPro" id="IPR019601">
    <property type="entry name" value="Oxoglutarate/Fe-dep_Oase_C"/>
</dbReference>
<dbReference type="EMBL" id="HBEF01007015">
    <property type="protein sequence ID" value="CAD8332276.1"/>
    <property type="molecule type" value="Transcribed_RNA"/>
</dbReference>
<accession>A0A7R9WT35</accession>
<proteinExistence type="predicted"/>
<dbReference type="GO" id="GO:0005506">
    <property type="term" value="F:iron ion binding"/>
    <property type="evidence" value="ECO:0007669"/>
    <property type="project" value="InterPro"/>
</dbReference>
<dbReference type="InterPro" id="IPR051842">
    <property type="entry name" value="uS12_prolyl_hydroxylase"/>
</dbReference>
<feature type="compositionally biased region" description="Acidic residues" evidence="1">
    <location>
        <begin position="155"/>
        <end position="171"/>
    </location>
</feature>
<evidence type="ECO:0000313" key="3">
    <source>
        <dbReference type="EMBL" id="CAD8332276.1"/>
    </source>
</evidence>
<dbReference type="GO" id="GO:0016706">
    <property type="term" value="F:2-oxoglutarate-dependent dioxygenase activity"/>
    <property type="evidence" value="ECO:0007669"/>
    <property type="project" value="InterPro"/>
</dbReference>
<dbReference type="AlphaFoldDB" id="A0A7R9WT35"/>
<dbReference type="GO" id="GO:0031418">
    <property type="term" value="F:L-ascorbic acid binding"/>
    <property type="evidence" value="ECO:0007669"/>
    <property type="project" value="InterPro"/>
</dbReference>
<reference evidence="3" key="1">
    <citation type="submission" date="2021-01" db="EMBL/GenBank/DDBJ databases">
        <authorList>
            <person name="Corre E."/>
            <person name="Pelletier E."/>
            <person name="Niang G."/>
            <person name="Scheremetjew M."/>
            <person name="Finn R."/>
            <person name="Kale V."/>
            <person name="Holt S."/>
            <person name="Cochrane G."/>
            <person name="Meng A."/>
            <person name="Brown T."/>
            <person name="Cohen L."/>
        </authorList>
    </citation>
    <scope>NUCLEOTIDE SEQUENCE</scope>
    <source>
        <strain evidence="3">CCMP3328</strain>
    </source>
</reference>
<protein>
    <recommendedName>
        <fullName evidence="2">Oxoglutarate/iron-dependent oxygenase C-terminal degradation domain-containing protein</fullName>
    </recommendedName>
</protein>
<gene>
    <name evidence="3" type="ORF">CAUS1442_LOCUS4375</name>
</gene>
<evidence type="ECO:0000256" key="1">
    <source>
        <dbReference type="SAM" id="MobiDB-lite"/>
    </source>
</evidence>
<name>A0A7R9WT35_9STRA</name>
<feature type="compositionally biased region" description="Basic and acidic residues" evidence="1">
    <location>
        <begin position="172"/>
        <end position="189"/>
    </location>
</feature>
<dbReference type="PANTHER" id="PTHR12117:SF0">
    <property type="entry name" value="PROLYL 3-HYDROXYLASE OGFOD1"/>
    <property type="match status" value="1"/>
</dbReference>
<feature type="region of interest" description="Disordered" evidence="1">
    <location>
        <begin position="146"/>
        <end position="189"/>
    </location>
</feature>
<organism evidence="3">
    <name type="scientific">Craspedostauros australis</name>
    <dbReference type="NCBI Taxonomy" id="1486917"/>
    <lineage>
        <taxon>Eukaryota</taxon>
        <taxon>Sar</taxon>
        <taxon>Stramenopiles</taxon>
        <taxon>Ochrophyta</taxon>
        <taxon>Bacillariophyta</taxon>
        <taxon>Bacillariophyceae</taxon>
        <taxon>Bacillariophycidae</taxon>
        <taxon>Naviculales</taxon>
        <taxon>Naviculaceae</taxon>
        <taxon>Craspedostauros</taxon>
    </lineage>
</organism>
<feature type="domain" description="Oxoglutarate/iron-dependent oxygenase C-terminal degradation" evidence="2">
    <location>
        <begin position="2"/>
        <end position="161"/>
    </location>
</feature>
<feature type="region of interest" description="Disordered" evidence="1">
    <location>
        <begin position="86"/>
        <end position="110"/>
    </location>
</feature>
<dbReference type="PANTHER" id="PTHR12117">
    <property type="entry name" value="HISTONE ACETYLTRANSFERASE COMPLEX"/>
    <property type="match status" value="1"/>
</dbReference>
<evidence type="ECO:0000259" key="2">
    <source>
        <dbReference type="Pfam" id="PF10637"/>
    </source>
</evidence>
<dbReference type="InterPro" id="IPR043044">
    <property type="entry name" value="TPA1/Ofd1_C"/>
</dbReference>
<sequence length="189" mass="21032">MESKQLARFFKRVTSLHCESIQTSKIRRFRPGLDYTVAHYGLLVDKPVLDATVCFVNDDNGDDKQAWESGDVGGFECYIAADDEDEKEGAAKGTEQQHGPADEYNEDDDTQLLSVSPSNNTLNLVYRDPGTLRFVKYVSHSAPSSRYDISMEYTVTDDDDEDEDDGGEDADQEQKTAAENDGDKKPKAA</sequence>